<evidence type="ECO:0000313" key="2">
    <source>
        <dbReference type="Proteomes" id="UP000012073"/>
    </source>
</evidence>
<sequence>MIFIINFEHNPFFSWSAFIRGFLFCFGKSAKWSRTDYRIRKSLDHNAVVNSVVAVYGY</sequence>
<dbReference type="AlphaFoldDB" id="R7QGE1"/>
<keyword evidence="2" id="KW-1185">Reference proteome</keyword>
<name>R7QGE1_CHOCR</name>
<dbReference type="Proteomes" id="UP000012073">
    <property type="component" value="Unassembled WGS sequence"/>
</dbReference>
<dbReference type="GeneID" id="17325182"/>
<dbReference type="EMBL" id="HG001851">
    <property type="protein sequence ID" value="CDF37597.1"/>
    <property type="molecule type" value="Genomic_DNA"/>
</dbReference>
<dbReference type="Gramene" id="CDF37597">
    <property type="protein sequence ID" value="CDF37597"/>
    <property type="gene ID" value="CHC_T00005813001"/>
</dbReference>
<gene>
    <name evidence="1" type="ORF">CHC_T00005813001</name>
</gene>
<organism evidence="1 2">
    <name type="scientific">Chondrus crispus</name>
    <name type="common">Carrageen Irish moss</name>
    <name type="synonym">Polymorpha crispa</name>
    <dbReference type="NCBI Taxonomy" id="2769"/>
    <lineage>
        <taxon>Eukaryota</taxon>
        <taxon>Rhodophyta</taxon>
        <taxon>Florideophyceae</taxon>
        <taxon>Rhodymeniophycidae</taxon>
        <taxon>Gigartinales</taxon>
        <taxon>Gigartinaceae</taxon>
        <taxon>Chondrus</taxon>
    </lineage>
</organism>
<evidence type="ECO:0000313" key="1">
    <source>
        <dbReference type="EMBL" id="CDF37597.1"/>
    </source>
</evidence>
<accession>R7QGE1</accession>
<protein>
    <submittedName>
        <fullName evidence="1">Uncharacterized protein</fullName>
    </submittedName>
</protein>
<reference evidence="2" key="1">
    <citation type="journal article" date="2013" name="Proc. Natl. Acad. Sci. U.S.A.">
        <title>Genome structure and metabolic features in the red seaweed Chondrus crispus shed light on evolution of the Archaeplastida.</title>
        <authorList>
            <person name="Collen J."/>
            <person name="Porcel B."/>
            <person name="Carre W."/>
            <person name="Ball S.G."/>
            <person name="Chaparro C."/>
            <person name="Tonon T."/>
            <person name="Barbeyron T."/>
            <person name="Michel G."/>
            <person name="Noel B."/>
            <person name="Valentin K."/>
            <person name="Elias M."/>
            <person name="Artiguenave F."/>
            <person name="Arun A."/>
            <person name="Aury J.M."/>
            <person name="Barbosa-Neto J.F."/>
            <person name="Bothwell J.H."/>
            <person name="Bouget F.Y."/>
            <person name="Brillet L."/>
            <person name="Cabello-Hurtado F."/>
            <person name="Capella-Gutierrez S."/>
            <person name="Charrier B."/>
            <person name="Cladiere L."/>
            <person name="Cock J.M."/>
            <person name="Coelho S.M."/>
            <person name="Colleoni C."/>
            <person name="Czjzek M."/>
            <person name="Da Silva C."/>
            <person name="Delage L."/>
            <person name="Denoeud F."/>
            <person name="Deschamps P."/>
            <person name="Dittami S.M."/>
            <person name="Gabaldon T."/>
            <person name="Gachon C.M."/>
            <person name="Groisillier A."/>
            <person name="Herve C."/>
            <person name="Jabbari K."/>
            <person name="Katinka M."/>
            <person name="Kloareg B."/>
            <person name="Kowalczyk N."/>
            <person name="Labadie K."/>
            <person name="Leblanc C."/>
            <person name="Lopez P.J."/>
            <person name="McLachlan D.H."/>
            <person name="Meslet-Cladiere L."/>
            <person name="Moustafa A."/>
            <person name="Nehr Z."/>
            <person name="Nyvall Collen P."/>
            <person name="Panaud O."/>
            <person name="Partensky F."/>
            <person name="Poulain J."/>
            <person name="Rensing S.A."/>
            <person name="Rousvoal S."/>
            <person name="Samson G."/>
            <person name="Symeonidi A."/>
            <person name="Weissenbach J."/>
            <person name="Zambounis A."/>
            <person name="Wincker P."/>
            <person name="Boyen C."/>
        </authorList>
    </citation>
    <scope>NUCLEOTIDE SEQUENCE [LARGE SCALE GENOMIC DNA]</scope>
    <source>
        <strain evidence="2">cv. Stackhouse</strain>
    </source>
</reference>
<proteinExistence type="predicted"/>
<dbReference type="KEGG" id="ccp:CHC_T00005813001"/>
<dbReference type="RefSeq" id="XP_005717468.1">
    <property type="nucleotide sequence ID" value="XM_005717411.1"/>
</dbReference>